<accession>A0ACC2TPD7</accession>
<dbReference type="Proteomes" id="UP001165960">
    <property type="component" value="Unassembled WGS sequence"/>
</dbReference>
<gene>
    <name evidence="1" type="ORF">DSO57_1027248</name>
</gene>
<sequence length="198" mass="21842">MKEIPFLPLSTRVPPAQDFSLACLPCGAQLDSGTNHKTHDWLMTIISDVLLSCYSCQLQHPWPSQLECKLILPKHVFHTVSIDIVGSLPCSCSENGLARATNNVTAGPRLVSYSQDIFTGIDVPKLFLSGNETNFNARLITSIVEVMSTHHFLAPYNSSTNGMVERTNFTPVIIMRKLTLSNAANWYMFLLAALLCTA</sequence>
<evidence type="ECO:0000313" key="2">
    <source>
        <dbReference type="Proteomes" id="UP001165960"/>
    </source>
</evidence>
<organism evidence="1 2">
    <name type="scientific">Entomophthora muscae</name>
    <dbReference type="NCBI Taxonomy" id="34485"/>
    <lineage>
        <taxon>Eukaryota</taxon>
        <taxon>Fungi</taxon>
        <taxon>Fungi incertae sedis</taxon>
        <taxon>Zoopagomycota</taxon>
        <taxon>Entomophthoromycotina</taxon>
        <taxon>Entomophthoromycetes</taxon>
        <taxon>Entomophthorales</taxon>
        <taxon>Entomophthoraceae</taxon>
        <taxon>Entomophthora</taxon>
    </lineage>
</organism>
<proteinExistence type="predicted"/>
<dbReference type="EMBL" id="QTSX02002294">
    <property type="protein sequence ID" value="KAJ9076341.1"/>
    <property type="molecule type" value="Genomic_DNA"/>
</dbReference>
<name>A0ACC2TPD7_9FUNG</name>
<comment type="caution">
    <text evidence="1">The sequence shown here is derived from an EMBL/GenBank/DDBJ whole genome shotgun (WGS) entry which is preliminary data.</text>
</comment>
<protein>
    <submittedName>
        <fullName evidence="1">Uncharacterized protein</fullName>
    </submittedName>
</protein>
<reference evidence="1" key="1">
    <citation type="submission" date="2022-04" db="EMBL/GenBank/DDBJ databases">
        <title>Genome of the entomopathogenic fungus Entomophthora muscae.</title>
        <authorList>
            <person name="Elya C."/>
            <person name="Lovett B.R."/>
            <person name="Lee E."/>
            <person name="Macias A.M."/>
            <person name="Hajek A.E."/>
            <person name="De Bivort B.L."/>
            <person name="Kasson M.T."/>
            <person name="De Fine Licht H.H."/>
            <person name="Stajich J.E."/>
        </authorList>
    </citation>
    <scope>NUCLEOTIDE SEQUENCE</scope>
    <source>
        <strain evidence="1">Berkeley</strain>
    </source>
</reference>
<keyword evidence="2" id="KW-1185">Reference proteome</keyword>
<evidence type="ECO:0000313" key="1">
    <source>
        <dbReference type="EMBL" id="KAJ9076341.1"/>
    </source>
</evidence>